<dbReference type="SUPFAM" id="SSF46785">
    <property type="entry name" value="Winged helix' DNA-binding domain"/>
    <property type="match status" value="1"/>
</dbReference>
<dbReference type="InterPro" id="IPR036390">
    <property type="entry name" value="WH_DNA-bd_sf"/>
</dbReference>
<dbReference type="InterPro" id="IPR011663">
    <property type="entry name" value="UTRA"/>
</dbReference>
<dbReference type="RefSeq" id="WP_386751356.1">
    <property type="nucleotide sequence ID" value="NZ_JBHSTS010000003.1"/>
</dbReference>
<dbReference type="Gene3D" id="3.40.1410.10">
    <property type="entry name" value="Chorismate lyase-like"/>
    <property type="match status" value="1"/>
</dbReference>
<keyword evidence="1" id="KW-0805">Transcription regulation</keyword>
<organism evidence="5 6">
    <name type="scientific">Luteococcus peritonei</name>
    <dbReference type="NCBI Taxonomy" id="88874"/>
    <lineage>
        <taxon>Bacteria</taxon>
        <taxon>Bacillati</taxon>
        <taxon>Actinomycetota</taxon>
        <taxon>Actinomycetes</taxon>
        <taxon>Propionibacteriales</taxon>
        <taxon>Propionibacteriaceae</taxon>
        <taxon>Luteococcus</taxon>
    </lineage>
</organism>
<dbReference type="PANTHER" id="PTHR44846">
    <property type="entry name" value="MANNOSYL-D-GLYCERATE TRANSPORT/METABOLISM SYSTEM REPRESSOR MNGR-RELATED"/>
    <property type="match status" value="1"/>
</dbReference>
<keyword evidence="3" id="KW-0804">Transcription</keyword>
<sequence length="268" mass="29460">MDREERHAVYFRGPRIRRGSAEGESMAGVVKHAALHDLLAKRIVDMEPGDKLPTEADLCEAYKVSRITVRRALGDLEREGLLVREQGRGTFVARPTIPQVFRENLSARVIGFHQQQALLGNRVATTVVSNEVVFNIEMAGRLGLAPSSPLARIERLRYVNNQLHQHCVTWLDGVRYPNIVDHDFTDASLFDYLGRAHGVILERNELTVSIVGARGGVAELLEVPEGTPLLGMQSVVFDETGGLVALSMTTHAPGHGEISICVGKEPSQ</sequence>
<comment type="caution">
    <text evidence="5">The sequence shown here is derived from an EMBL/GenBank/DDBJ whole genome shotgun (WGS) entry which is preliminary data.</text>
</comment>
<dbReference type="PROSITE" id="PS50949">
    <property type="entry name" value="HTH_GNTR"/>
    <property type="match status" value="1"/>
</dbReference>
<dbReference type="SMART" id="SM00866">
    <property type="entry name" value="UTRA"/>
    <property type="match status" value="1"/>
</dbReference>
<evidence type="ECO:0000313" key="6">
    <source>
        <dbReference type="Proteomes" id="UP001597326"/>
    </source>
</evidence>
<dbReference type="Gene3D" id="1.10.10.10">
    <property type="entry name" value="Winged helix-like DNA-binding domain superfamily/Winged helix DNA-binding domain"/>
    <property type="match status" value="1"/>
</dbReference>
<dbReference type="InterPro" id="IPR036388">
    <property type="entry name" value="WH-like_DNA-bd_sf"/>
</dbReference>
<dbReference type="Pfam" id="PF00392">
    <property type="entry name" value="GntR"/>
    <property type="match status" value="1"/>
</dbReference>
<dbReference type="PANTHER" id="PTHR44846:SF1">
    <property type="entry name" value="MANNOSYL-D-GLYCERATE TRANSPORT_METABOLISM SYSTEM REPRESSOR MNGR-RELATED"/>
    <property type="match status" value="1"/>
</dbReference>
<dbReference type="SMART" id="SM00345">
    <property type="entry name" value="HTH_GNTR"/>
    <property type="match status" value="1"/>
</dbReference>
<dbReference type="EMBL" id="JBHUFZ010000016">
    <property type="protein sequence ID" value="MFD1890076.1"/>
    <property type="molecule type" value="Genomic_DNA"/>
</dbReference>
<accession>A0ABW4RUW8</accession>
<dbReference type="SUPFAM" id="SSF64288">
    <property type="entry name" value="Chorismate lyase-like"/>
    <property type="match status" value="1"/>
</dbReference>
<feature type="domain" description="HTH gntR-type" evidence="4">
    <location>
        <begin position="29"/>
        <end position="95"/>
    </location>
</feature>
<evidence type="ECO:0000256" key="2">
    <source>
        <dbReference type="ARBA" id="ARBA00023125"/>
    </source>
</evidence>
<name>A0ABW4RUW8_9ACTN</name>
<proteinExistence type="predicted"/>
<protein>
    <submittedName>
        <fullName evidence="5">GntR family transcriptional regulator</fullName>
    </submittedName>
</protein>
<keyword evidence="2" id="KW-0238">DNA-binding</keyword>
<dbReference type="Pfam" id="PF07702">
    <property type="entry name" value="UTRA"/>
    <property type="match status" value="1"/>
</dbReference>
<dbReference type="Proteomes" id="UP001597326">
    <property type="component" value="Unassembled WGS sequence"/>
</dbReference>
<keyword evidence="6" id="KW-1185">Reference proteome</keyword>
<dbReference type="InterPro" id="IPR028978">
    <property type="entry name" value="Chorismate_lyase_/UTRA_dom_sf"/>
</dbReference>
<evidence type="ECO:0000259" key="4">
    <source>
        <dbReference type="PROSITE" id="PS50949"/>
    </source>
</evidence>
<evidence type="ECO:0000313" key="5">
    <source>
        <dbReference type="EMBL" id="MFD1890076.1"/>
    </source>
</evidence>
<evidence type="ECO:0000256" key="3">
    <source>
        <dbReference type="ARBA" id="ARBA00023163"/>
    </source>
</evidence>
<reference evidence="6" key="1">
    <citation type="journal article" date="2019" name="Int. J. Syst. Evol. Microbiol.">
        <title>The Global Catalogue of Microorganisms (GCM) 10K type strain sequencing project: providing services to taxonomists for standard genome sequencing and annotation.</title>
        <authorList>
            <consortium name="The Broad Institute Genomics Platform"/>
            <consortium name="The Broad Institute Genome Sequencing Center for Infectious Disease"/>
            <person name="Wu L."/>
            <person name="Ma J."/>
        </authorList>
    </citation>
    <scope>NUCLEOTIDE SEQUENCE [LARGE SCALE GENOMIC DNA]</scope>
    <source>
        <strain evidence="6">CAIM 431</strain>
    </source>
</reference>
<evidence type="ECO:0000256" key="1">
    <source>
        <dbReference type="ARBA" id="ARBA00023015"/>
    </source>
</evidence>
<dbReference type="InterPro" id="IPR050679">
    <property type="entry name" value="Bact_HTH_transcr_reg"/>
</dbReference>
<dbReference type="PRINTS" id="PR00035">
    <property type="entry name" value="HTHGNTR"/>
</dbReference>
<dbReference type="CDD" id="cd07377">
    <property type="entry name" value="WHTH_GntR"/>
    <property type="match status" value="1"/>
</dbReference>
<dbReference type="InterPro" id="IPR000524">
    <property type="entry name" value="Tscrpt_reg_HTH_GntR"/>
</dbReference>
<gene>
    <name evidence="5" type="ORF">ACFSCS_07755</name>
</gene>